<dbReference type="Proteomes" id="UP001347796">
    <property type="component" value="Unassembled WGS sequence"/>
</dbReference>
<feature type="region of interest" description="Disordered" evidence="1">
    <location>
        <begin position="1"/>
        <end position="35"/>
    </location>
</feature>
<evidence type="ECO:0000256" key="1">
    <source>
        <dbReference type="SAM" id="MobiDB-lite"/>
    </source>
</evidence>
<proteinExistence type="predicted"/>
<name>A0AAN8J425_PATCE</name>
<evidence type="ECO:0000313" key="2">
    <source>
        <dbReference type="EMBL" id="KAK6166280.1"/>
    </source>
</evidence>
<gene>
    <name evidence="2" type="ORF">SNE40_023015</name>
</gene>
<accession>A0AAN8J425</accession>
<evidence type="ECO:0000313" key="3">
    <source>
        <dbReference type="Proteomes" id="UP001347796"/>
    </source>
</evidence>
<protein>
    <submittedName>
        <fullName evidence="2">Uncharacterized protein</fullName>
    </submittedName>
</protein>
<comment type="caution">
    <text evidence="2">The sequence shown here is derived from an EMBL/GenBank/DDBJ whole genome shotgun (WGS) entry which is preliminary data.</text>
</comment>
<keyword evidence="3" id="KW-1185">Reference proteome</keyword>
<reference evidence="2 3" key="1">
    <citation type="submission" date="2024-01" db="EMBL/GenBank/DDBJ databases">
        <title>The genome of the rayed Mediterranean limpet Patella caerulea (Linnaeus, 1758).</title>
        <authorList>
            <person name="Anh-Thu Weber A."/>
            <person name="Halstead-Nussloch G."/>
        </authorList>
    </citation>
    <scope>NUCLEOTIDE SEQUENCE [LARGE SCALE GENOMIC DNA]</scope>
    <source>
        <strain evidence="2">AATW-2023a</strain>
        <tissue evidence="2">Whole specimen</tissue>
    </source>
</reference>
<dbReference type="EMBL" id="JAZGQO010000021">
    <property type="protein sequence ID" value="KAK6166280.1"/>
    <property type="molecule type" value="Genomic_DNA"/>
</dbReference>
<organism evidence="2 3">
    <name type="scientific">Patella caerulea</name>
    <name type="common">Rayed Mediterranean limpet</name>
    <dbReference type="NCBI Taxonomy" id="87958"/>
    <lineage>
        <taxon>Eukaryota</taxon>
        <taxon>Metazoa</taxon>
        <taxon>Spiralia</taxon>
        <taxon>Lophotrochozoa</taxon>
        <taxon>Mollusca</taxon>
        <taxon>Gastropoda</taxon>
        <taxon>Patellogastropoda</taxon>
        <taxon>Patelloidea</taxon>
        <taxon>Patellidae</taxon>
        <taxon>Patella</taxon>
    </lineage>
</organism>
<feature type="compositionally biased region" description="Polar residues" evidence="1">
    <location>
        <begin position="1"/>
        <end position="31"/>
    </location>
</feature>
<sequence length="181" mass="20839">MAAQMESLQSSQQSTAIGTPLYGQTTRTSEPNYPLDGKSYVFTGPSYYVPAERRWLSINDYRTLPIETRRDAILFESENEWRKYRESPGIWSNSSLSDIPAKYPTAHTSVLLPYQRTAWSRGWDGSGFFVPSTNAWIHEQIGPNIPTESLLFYNEEDWMKFKYMAENPVLPNLKKEGKLII</sequence>
<dbReference type="AlphaFoldDB" id="A0AAN8J425"/>